<reference evidence="1" key="2">
    <citation type="submission" date="2025-09" db="UniProtKB">
        <authorList>
            <consortium name="EnsemblPlants"/>
        </authorList>
    </citation>
    <scope>IDENTIFICATION</scope>
</reference>
<evidence type="ECO:0000313" key="1">
    <source>
        <dbReference type="EnsemblPlants" id="AVESA.00010b.r2.4CG1315810.1.CDS"/>
    </source>
</evidence>
<accession>A0ACD5WXZ1</accession>
<protein>
    <submittedName>
        <fullName evidence="1">Uncharacterized protein</fullName>
    </submittedName>
</protein>
<dbReference type="Proteomes" id="UP001732700">
    <property type="component" value="Chromosome 4C"/>
</dbReference>
<name>A0ACD5WXZ1_AVESA</name>
<dbReference type="EnsemblPlants" id="AVESA.00010b.r2.4CG1315810.1">
    <property type="protein sequence ID" value="AVESA.00010b.r2.4CG1315810.1.CDS"/>
    <property type="gene ID" value="AVESA.00010b.r2.4CG1315810"/>
</dbReference>
<keyword evidence="2" id="KW-1185">Reference proteome</keyword>
<organism evidence="1 2">
    <name type="scientific">Avena sativa</name>
    <name type="common">Oat</name>
    <dbReference type="NCBI Taxonomy" id="4498"/>
    <lineage>
        <taxon>Eukaryota</taxon>
        <taxon>Viridiplantae</taxon>
        <taxon>Streptophyta</taxon>
        <taxon>Embryophyta</taxon>
        <taxon>Tracheophyta</taxon>
        <taxon>Spermatophyta</taxon>
        <taxon>Magnoliopsida</taxon>
        <taxon>Liliopsida</taxon>
        <taxon>Poales</taxon>
        <taxon>Poaceae</taxon>
        <taxon>BOP clade</taxon>
        <taxon>Pooideae</taxon>
        <taxon>Poodae</taxon>
        <taxon>Poeae</taxon>
        <taxon>Poeae Chloroplast Group 1 (Aveneae type)</taxon>
        <taxon>Aveninae</taxon>
        <taxon>Avena</taxon>
    </lineage>
</organism>
<sequence length="342" mass="37704">MVTSPAPSLYSGYPPIGGVRLVANLAVAALAVPALIWSSGLLPGASDLYRRRRRHALPLPISHAAADSTRIAGEMPKSLAILEDIVQHTLSNLHSIHKSLQHWQSRADGTDSQLVHFMMFERGPEAFVKATCQALTSLRSNGSPSQYLLNSASDIFAKKITALKRMQRCLSVFLSEVYSKVEMSREMLTESSDQSLRTLIGIMDSVFHELEGSFINAGYGHILATHDSNEPVRLFKTLPEVHVGSSDALTESAISLIYENLGELDSFVVSEISSHRKPRNTTIYWLPYTFGAIGISACSLWLLRHSSLMGSSDMDNWIHDAKESVARFWDVHVAKPDVTCLL</sequence>
<reference evidence="1" key="1">
    <citation type="submission" date="2021-05" db="EMBL/GenBank/DDBJ databases">
        <authorList>
            <person name="Scholz U."/>
            <person name="Mascher M."/>
            <person name="Fiebig A."/>
        </authorList>
    </citation>
    <scope>NUCLEOTIDE SEQUENCE [LARGE SCALE GENOMIC DNA]</scope>
</reference>
<evidence type="ECO:0000313" key="2">
    <source>
        <dbReference type="Proteomes" id="UP001732700"/>
    </source>
</evidence>
<proteinExistence type="predicted"/>